<evidence type="ECO:0000256" key="1">
    <source>
        <dbReference type="ARBA" id="ARBA00004123"/>
    </source>
</evidence>
<comment type="caution">
    <text evidence="8">The sequence shown here is derived from an EMBL/GenBank/DDBJ whole genome shotgun (WGS) entry which is preliminary data.</text>
</comment>
<accession>A0AA39GGF8</accession>
<keyword evidence="5" id="KW-0539">Nucleus</keyword>
<dbReference type="Gene3D" id="4.10.280.10">
    <property type="entry name" value="Helix-loop-helix DNA-binding domain"/>
    <property type="match status" value="1"/>
</dbReference>
<dbReference type="SUPFAM" id="SSF47459">
    <property type="entry name" value="HLH, helix-loop-helix DNA-binding domain"/>
    <property type="match status" value="1"/>
</dbReference>
<evidence type="ECO:0000256" key="2">
    <source>
        <dbReference type="ARBA" id="ARBA00023015"/>
    </source>
</evidence>
<keyword evidence="2" id="KW-0805">Transcription regulation</keyword>
<feature type="compositionally biased region" description="Low complexity" evidence="6">
    <location>
        <begin position="141"/>
        <end position="152"/>
    </location>
</feature>
<dbReference type="InterPro" id="IPR052207">
    <property type="entry name" value="Max-like/E-box_TFs"/>
</dbReference>
<feature type="region of interest" description="Disordered" evidence="6">
    <location>
        <begin position="125"/>
        <end position="154"/>
    </location>
</feature>
<dbReference type="EMBL" id="JAPDFR010000005">
    <property type="protein sequence ID" value="KAK0386504.1"/>
    <property type="molecule type" value="Genomic_DNA"/>
</dbReference>
<dbReference type="GO" id="GO:0000978">
    <property type="term" value="F:RNA polymerase II cis-regulatory region sequence-specific DNA binding"/>
    <property type="evidence" value="ECO:0007669"/>
    <property type="project" value="TreeGrafter"/>
</dbReference>
<dbReference type="GO" id="GO:0005634">
    <property type="term" value="C:nucleus"/>
    <property type="evidence" value="ECO:0007669"/>
    <property type="project" value="UniProtKB-SubCell"/>
</dbReference>
<dbReference type="InterPro" id="IPR036638">
    <property type="entry name" value="HLH_DNA-bd_sf"/>
</dbReference>
<dbReference type="GO" id="GO:0000981">
    <property type="term" value="F:DNA-binding transcription factor activity, RNA polymerase II-specific"/>
    <property type="evidence" value="ECO:0007669"/>
    <property type="project" value="TreeGrafter"/>
</dbReference>
<dbReference type="PANTHER" id="PTHR15741">
    <property type="entry name" value="BASIC HELIX-LOOP-HELIX ZIP TRANSCRIPTION FACTOR"/>
    <property type="match status" value="1"/>
</dbReference>
<feature type="compositionally biased region" description="Acidic residues" evidence="6">
    <location>
        <begin position="335"/>
        <end position="344"/>
    </location>
</feature>
<evidence type="ECO:0000259" key="7">
    <source>
        <dbReference type="PROSITE" id="PS50888"/>
    </source>
</evidence>
<feature type="compositionally biased region" description="Basic and acidic residues" evidence="6">
    <location>
        <begin position="385"/>
        <end position="404"/>
    </location>
</feature>
<evidence type="ECO:0000256" key="6">
    <source>
        <dbReference type="SAM" id="MobiDB-lite"/>
    </source>
</evidence>
<dbReference type="GO" id="GO:0046983">
    <property type="term" value="F:protein dimerization activity"/>
    <property type="evidence" value="ECO:0007669"/>
    <property type="project" value="InterPro"/>
</dbReference>
<dbReference type="PROSITE" id="PS50888">
    <property type="entry name" value="BHLH"/>
    <property type="match status" value="1"/>
</dbReference>
<dbReference type="Proteomes" id="UP001175261">
    <property type="component" value="Unassembled WGS sequence"/>
</dbReference>
<dbReference type="CDD" id="cd11404">
    <property type="entry name" value="bHLHzip_Mlx_like"/>
    <property type="match status" value="1"/>
</dbReference>
<keyword evidence="3" id="KW-0238">DNA-binding</keyword>
<keyword evidence="4" id="KW-0804">Transcription</keyword>
<evidence type="ECO:0000313" key="9">
    <source>
        <dbReference type="Proteomes" id="UP001175261"/>
    </source>
</evidence>
<feature type="region of interest" description="Disordered" evidence="6">
    <location>
        <begin position="169"/>
        <end position="194"/>
    </location>
</feature>
<dbReference type="SMART" id="SM00353">
    <property type="entry name" value="HLH"/>
    <property type="match status" value="1"/>
</dbReference>
<evidence type="ECO:0000256" key="4">
    <source>
        <dbReference type="ARBA" id="ARBA00023163"/>
    </source>
</evidence>
<evidence type="ECO:0000256" key="5">
    <source>
        <dbReference type="ARBA" id="ARBA00023242"/>
    </source>
</evidence>
<evidence type="ECO:0000313" key="8">
    <source>
        <dbReference type="EMBL" id="KAK0386504.1"/>
    </source>
</evidence>
<dbReference type="PANTHER" id="PTHR15741:SF27">
    <property type="entry name" value="TRANSCRIPTION FACTOR AP-4"/>
    <property type="match status" value="1"/>
</dbReference>
<dbReference type="InterPro" id="IPR011598">
    <property type="entry name" value="bHLH_dom"/>
</dbReference>
<dbReference type="AlphaFoldDB" id="A0AA39GGF8"/>
<feature type="domain" description="BHLH" evidence="7">
    <location>
        <begin position="394"/>
        <end position="445"/>
    </location>
</feature>
<feature type="region of interest" description="Disordered" evidence="6">
    <location>
        <begin position="1"/>
        <end position="49"/>
    </location>
</feature>
<organism evidence="8 9">
    <name type="scientific">Sarocladium strictum</name>
    <name type="common">Black bundle disease fungus</name>
    <name type="synonym">Acremonium strictum</name>
    <dbReference type="NCBI Taxonomy" id="5046"/>
    <lineage>
        <taxon>Eukaryota</taxon>
        <taxon>Fungi</taxon>
        <taxon>Dikarya</taxon>
        <taxon>Ascomycota</taxon>
        <taxon>Pezizomycotina</taxon>
        <taxon>Sordariomycetes</taxon>
        <taxon>Hypocreomycetidae</taxon>
        <taxon>Hypocreales</taxon>
        <taxon>Sarocladiaceae</taxon>
        <taxon>Sarocladium</taxon>
    </lineage>
</organism>
<gene>
    <name evidence="8" type="ORF">NLU13_6339</name>
</gene>
<comment type="subcellular location">
    <subcellularLocation>
        <location evidence="1">Nucleus</location>
    </subcellularLocation>
</comment>
<feature type="compositionally biased region" description="Polar residues" evidence="6">
    <location>
        <begin position="282"/>
        <end position="311"/>
    </location>
</feature>
<reference evidence="8" key="1">
    <citation type="submission" date="2022-10" db="EMBL/GenBank/DDBJ databases">
        <title>Determination and structural analysis of whole genome sequence of Sarocladium strictum F4-1.</title>
        <authorList>
            <person name="Hu L."/>
            <person name="Jiang Y."/>
        </authorList>
    </citation>
    <scope>NUCLEOTIDE SEQUENCE</scope>
    <source>
        <strain evidence="8">F4-1</strain>
    </source>
</reference>
<evidence type="ECO:0000256" key="3">
    <source>
        <dbReference type="ARBA" id="ARBA00023125"/>
    </source>
</evidence>
<protein>
    <recommendedName>
        <fullName evidence="7">BHLH domain-containing protein</fullName>
    </recommendedName>
</protein>
<keyword evidence="9" id="KW-1185">Reference proteome</keyword>
<proteinExistence type="predicted"/>
<dbReference type="Pfam" id="PF00010">
    <property type="entry name" value="HLH"/>
    <property type="match status" value="1"/>
</dbReference>
<feature type="region of interest" description="Disordered" evidence="6">
    <location>
        <begin position="282"/>
        <end position="404"/>
    </location>
</feature>
<name>A0AA39GGF8_SARSR</name>
<sequence>MLAVRQRPTMGSSQPPTDEFLPFGYDFNNPPEPLAEAPEPAPGNPLLSETDSKLLSSFFDDITSDQYNMPSFGEGLNFSNAWYDLPPQFMGSATSLGQQPELGGVSPAALTAPIDQSNLQRQAIMSSMMPPPPPPAPQGSNHNQQHNQYQQQHSEDVLHAAATLLQNGAAARGQSPLEFAPSRRPMGPPVGHLRHQPMEEFKEETRRAEMTGYPDDNTFMDWMGTAALQPQRSHSRLMPIAEYQWGSDSTFTSAKAYTPKSHKDTVEHHHQQQLDILGCLEPSQSADNTRPNSPSLANSKPAPTTAGTQSLKLPEDPEAPPRKRRKSKIMKAESNADDEEEAEETSSSKASRRRKPKSEQGQDSSPPASSEAGKRRKSTTNGNKAARENLTEEQKRENHIKSEQKRRTLIKEGFDDLCDLIPGLQSRGLSKSTMLTMAAEYLEQLLQGNKELSEQLAVLEGR</sequence>